<dbReference type="Proteomes" id="UP001165065">
    <property type="component" value="Unassembled WGS sequence"/>
</dbReference>
<dbReference type="EMBL" id="BRYA01000062">
    <property type="protein sequence ID" value="GMI35978.1"/>
    <property type="molecule type" value="Genomic_DNA"/>
</dbReference>
<keyword evidence="2" id="KW-0472">Membrane</keyword>
<accession>A0A9W7G8C3</accession>
<keyword evidence="2" id="KW-0812">Transmembrane</keyword>
<reference evidence="4" key="1">
    <citation type="journal article" date="2023" name="Commun. Biol.">
        <title>Genome analysis of Parmales, the sister group of diatoms, reveals the evolutionary specialization of diatoms from phago-mixotrophs to photoautotrophs.</title>
        <authorList>
            <person name="Ban H."/>
            <person name="Sato S."/>
            <person name="Yoshikawa S."/>
            <person name="Yamada K."/>
            <person name="Nakamura Y."/>
            <person name="Ichinomiya M."/>
            <person name="Sato N."/>
            <person name="Blanc-Mathieu R."/>
            <person name="Endo H."/>
            <person name="Kuwata A."/>
            <person name="Ogata H."/>
        </authorList>
    </citation>
    <scope>NUCLEOTIDE SEQUENCE [LARGE SCALE GENOMIC DNA]</scope>
</reference>
<comment type="caution">
    <text evidence="3">The sequence shown here is derived from an EMBL/GenBank/DDBJ whole genome shotgun (WGS) entry which is preliminary data.</text>
</comment>
<feature type="compositionally biased region" description="Acidic residues" evidence="1">
    <location>
        <begin position="266"/>
        <end position="278"/>
    </location>
</feature>
<organism evidence="3 4">
    <name type="scientific">Triparma columacea</name>
    <dbReference type="NCBI Taxonomy" id="722753"/>
    <lineage>
        <taxon>Eukaryota</taxon>
        <taxon>Sar</taxon>
        <taxon>Stramenopiles</taxon>
        <taxon>Ochrophyta</taxon>
        <taxon>Bolidophyceae</taxon>
        <taxon>Parmales</taxon>
        <taxon>Triparmaceae</taxon>
        <taxon>Triparma</taxon>
    </lineage>
</organism>
<evidence type="ECO:0000256" key="2">
    <source>
        <dbReference type="SAM" id="Phobius"/>
    </source>
</evidence>
<evidence type="ECO:0000256" key="1">
    <source>
        <dbReference type="SAM" id="MobiDB-lite"/>
    </source>
</evidence>
<keyword evidence="2" id="KW-1133">Transmembrane helix</keyword>
<evidence type="ECO:0000313" key="4">
    <source>
        <dbReference type="Proteomes" id="UP001165065"/>
    </source>
</evidence>
<gene>
    <name evidence="3" type="ORF">TrCOL_g4410</name>
</gene>
<dbReference type="AlphaFoldDB" id="A0A9W7G8C3"/>
<evidence type="ECO:0000313" key="3">
    <source>
        <dbReference type="EMBL" id="GMI35978.1"/>
    </source>
</evidence>
<keyword evidence="4" id="KW-1185">Reference proteome</keyword>
<sequence length="278" mass="29917">MPWRISDKAVNLLACLSVLFMGGTVVGLVLLGTQYDDGNVSGRLAAMDPGKDFETIQGGCTIRSSRWTLHSYYYSQPNCYSQCYHASACSERWTHNITLPGGNVTQSAPEDHLLSSLKSCANLDTDLPATPTVPSAFAANTTVPCWRAVQPSTITRNERLPDDPRTATYDGLNACRARCSLVVGYACGNEACVTIKDPAEQYSYYEKYDNPTMARNVGIVVGCSVGTLLTCVAGYWANKEYNKNVEVGSGCGSSGCGSSGRSCSCDGEEWQEGEEGQE</sequence>
<feature type="region of interest" description="Disordered" evidence="1">
    <location>
        <begin position="253"/>
        <end position="278"/>
    </location>
</feature>
<feature type="transmembrane region" description="Helical" evidence="2">
    <location>
        <begin position="12"/>
        <end position="31"/>
    </location>
</feature>
<name>A0A9W7G8C3_9STRA</name>
<protein>
    <submittedName>
        <fullName evidence="3">Uncharacterized protein</fullName>
    </submittedName>
</protein>
<proteinExistence type="predicted"/>